<dbReference type="EMBL" id="JAMZIH010007832">
    <property type="protein sequence ID" value="KAJ1672793.1"/>
    <property type="molecule type" value="Genomic_DNA"/>
</dbReference>
<evidence type="ECO:0000313" key="2">
    <source>
        <dbReference type="Proteomes" id="UP001145114"/>
    </source>
</evidence>
<proteinExistence type="predicted"/>
<dbReference type="Proteomes" id="UP001145114">
    <property type="component" value="Unassembled WGS sequence"/>
</dbReference>
<keyword evidence="2" id="KW-1185">Reference proteome</keyword>
<name>A0ACC1H8N9_9FUNG</name>
<accession>A0ACC1H8N9</accession>
<reference evidence="1" key="1">
    <citation type="submission" date="2022-06" db="EMBL/GenBank/DDBJ databases">
        <title>Phylogenomic reconstructions and comparative analyses of Kickxellomycotina fungi.</title>
        <authorList>
            <person name="Reynolds N.K."/>
            <person name="Stajich J.E."/>
            <person name="Barry K."/>
            <person name="Grigoriev I.V."/>
            <person name="Crous P."/>
            <person name="Smith M.E."/>
        </authorList>
    </citation>
    <scope>NUCLEOTIDE SEQUENCE</scope>
    <source>
        <strain evidence="1">RSA 2271</strain>
    </source>
</reference>
<protein>
    <submittedName>
        <fullName evidence="1">Uncharacterized protein</fullName>
    </submittedName>
</protein>
<comment type="caution">
    <text evidence="1">The sequence shown here is derived from an EMBL/GenBank/DDBJ whole genome shotgun (WGS) entry which is preliminary data.</text>
</comment>
<evidence type="ECO:0000313" key="1">
    <source>
        <dbReference type="EMBL" id="KAJ1672793.1"/>
    </source>
</evidence>
<organism evidence="1 2">
    <name type="scientific">Spiromyces aspiralis</name>
    <dbReference type="NCBI Taxonomy" id="68401"/>
    <lineage>
        <taxon>Eukaryota</taxon>
        <taxon>Fungi</taxon>
        <taxon>Fungi incertae sedis</taxon>
        <taxon>Zoopagomycota</taxon>
        <taxon>Kickxellomycotina</taxon>
        <taxon>Kickxellomycetes</taxon>
        <taxon>Kickxellales</taxon>
        <taxon>Kickxellaceae</taxon>
        <taxon>Spiromyces</taxon>
    </lineage>
</organism>
<sequence>MERDGSKKDIRRRKSNDPRSLQVADGIRCCFSFTVRRDKYKIPISIIGNFMPIQPNEIRFHQRSLNTPTH</sequence>
<gene>
    <name evidence="1" type="ORF">EV182_006492</name>
</gene>